<dbReference type="Pfam" id="PF07859">
    <property type="entry name" value="Abhydrolase_3"/>
    <property type="match status" value="1"/>
</dbReference>
<dbReference type="InterPro" id="IPR050300">
    <property type="entry name" value="GDXG_lipolytic_enzyme"/>
</dbReference>
<dbReference type="SUPFAM" id="SSF53474">
    <property type="entry name" value="alpha/beta-Hydrolases"/>
    <property type="match status" value="1"/>
</dbReference>
<dbReference type="AlphaFoldDB" id="A0A4R0GDL0"/>
<keyword evidence="2" id="KW-0732">Signal</keyword>
<feature type="signal peptide" evidence="2">
    <location>
        <begin position="1"/>
        <end position="22"/>
    </location>
</feature>
<comment type="caution">
    <text evidence="4">The sequence shown here is derived from an EMBL/GenBank/DDBJ whole genome shotgun (WGS) entry which is preliminary data.</text>
</comment>
<sequence length="298" mass="32364">MNRRHFLRGLAAAMATARFSFASDTPDAGVEIALWKGVPPGGGGPKGSRMYTSSGALHTISIPSLTMLAPPSPNGRAVLIAAGGGYKRIQNRKEAIPAARWLNARGFTSYILNYRLPAEGWNDGNLVALQDAQRALRIIRQREKHVSVLGFSAGGHLMGMTATRFDYCSYPARDEIDKLSARPDGAALIYPVITLQKPYTHTSTHRILVGPHASAAEEYAGSVQNYVTATTPPCFIVQAEDDPLSDPHNSLIMAEACREHGVPVEMHRYPTGGHGFGIGKRGTETVEWPDEYGRWLRG</sequence>
<dbReference type="PANTHER" id="PTHR48081">
    <property type="entry name" value="AB HYDROLASE SUPERFAMILY PROTEIN C4A8.06C"/>
    <property type="match status" value="1"/>
</dbReference>
<feature type="domain" description="Alpha/beta hydrolase fold-3" evidence="3">
    <location>
        <begin position="127"/>
        <end position="276"/>
    </location>
</feature>
<dbReference type="InterPro" id="IPR013094">
    <property type="entry name" value="AB_hydrolase_3"/>
</dbReference>
<dbReference type="OrthoDB" id="9771666at2"/>
<protein>
    <submittedName>
        <fullName evidence="4">Alpha/beta hydrolase</fullName>
    </submittedName>
</protein>
<proteinExistence type="predicted"/>
<evidence type="ECO:0000256" key="2">
    <source>
        <dbReference type="SAM" id="SignalP"/>
    </source>
</evidence>
<name>A0A4R0GDL0_9ENTR</name>
<dbReference type="PANTHER" id="PTHR48081:SF6">
    <property type="entry name" value="PEPTIDASE S9 PROLYL OLIGOPEPTIDASE CATALYTIC DOMAIN-CONTAINING PROTEIN"/>
    <property type="match status" value="1"/>
</dbReference>
<evidence type="ECO:0000313" key="4">
    <source>
        <dbReference type="EMBL" id="TCB94183.1"/>
    </source>
</evidence>
<evidence type="ECO:0000259" key="3">
    <source>
        <dbReference type="Pfam" id="PF07859"/>
    </source>
</evidence>
<accession>A0A4R0GDL0</accession>
<evidence type="ECO:0000256" key="1">
    <source>
        <dbReference type="ARBA" id="ARBA00022801"/>
    </source>
</evidence>
<dbReference type="EMBL" id="SJOO01000002">
    <property type="protein sequence ID" value="TCB94183.1"/>
    <property type="molecule type" value="Genomic_DNA"/>
</dbReference>
<evidence type="ECO:0000313" key="5">
    <source>
        <dbReference type="Proteomes" id="UP000291424"/>
    </source>
</evidence>
<dbReference type="Gene3D" id="3.40.50.1820">
    <property type="entry name" value="alpha/beta hydrolase"/>
    <property type="match status" value="1"/>
</dbReference>
<dbReference type="Proteomes" id="UP000291424">
    <property type="component" value="Unassembled WGS sequence"/>
</dbReference>
<dbReference type="GO" id="GO:0016787">
    <property type="term" value="F:hydrolase activity"/>
    <property type="evidence" value="ECO:0007669"/>
    <property type="project" value="UniProtKB-KW"/>
</dbReference>
<dbReference type="InterPro" id="IPR029058">
    <property type="entry name" value="AB_hydrolase_fold"/>
</dbReference>
<organism evidence="4 5">
    <name type="scientific">Enterobacter wuhouensis</name>
    <dbReference type="NCBI Taxonomy" id="2529381"/>
    <lineage>
        <taxon>Bacteria</taxon>
        <taxon>Pseudomonadati</taxon>
        <taxon>Pseudomonadota</taxon>
        <taxon>Gammaproteobacteria</taxon>
        <taxon>Enterobacterales</taxon>
        <taxon>Enterobacteriaceae</taxon>
        <taxon>Enterobacter</taxon>
    </lineage>
</organism>
<keyword evidence="1 4" id="KW-0378">Hydrolase</keyword>
<reference evidence="4 5" key="1">
    <citation type="submission" date="2019-02" db="EMBL/GenBank/DDBJ databases">
        <title>The draft genome of Enterobacter spp. strains.</title>
        <authorList>
            <person name="Wang C."/>
            <person name="Feng Y."/>
            <person name="Zong Z."/>
        </authorList>
    </citation>
    <scope>NUCLEOTIDE SEQUENCE [LARGE SCALE GENOMIC DNA]</scope>
    <source>
        <strain evidence="4 5">WCHEW120002</strain>
    </source>
</reference>
<feature type="chain" id="PRO_5020590994" evidence="2">
    <location>
        <begin position="23"/>
        <end position="298"/>
    </location>
</feature>
<dbReference type="RefSeq" id="WP_131633348.1">
    <property type="nucleotide sequence ID" value="NZ_JBFTVL010000027.1"/>
</dbReference>
<gene>
    <name evidence="4" type="ORF">E0L20_07185</name>
</gene>